<evidence type="ECO:0000256" key="3">
    <source>
        <dbReference type="ARBA" id="ARBA00023212"/>
    </source>
</evidence>
<accession>A0A835HXL6</accession>
<evidence type="ECO:0000313" key="4">
    <source>
        <dbReference type="EMBL" id="KAF9605173.1"/>
    </source>
</evidence>
<name>A0A835HXL6_9MAGN</name>
<dbReference type="Pfam" id="PF00022">
    <property type="entry name" value="Actin"/>
    <property type="match status" value="1"/>
</dbReference>
<reference evidence="4 5" key="1">
    <citation type="submission" date="2020-10" db="EMBL/GenBank/DDBJ databases">
        <title>The Coptis chinensis genome and diversification of protoberbering-type alkaloids.</title>
        <authorList>
            <person name="Wang B."/>
            <person name="Shu S."/>
            <person name="Song C."/>
            <person name="Liu Y."/>
        </authorList>
    </citation>
    <scope>NUCLEOTIDE SEQUENCE [LARGE SCALE GENOMIC DNA]</scope>
    <source>
        <strain evidence="4">HL-2020</strain>
        <tissue evidence="4">Leaf</tissue>
    </source>
</reference>
<dbReference type="PROSITE" id="PS01132">
    <property type="entry name" value="ACTINS_ACT_LIKE"/>
    <property type="match status" value="1"/>
</dbReference>
<comment type="subcellular location">
    <subcellularLocation>
        <location evidence="1">Cytoplasm</location>
        <location evidence="1">Cytoskeleton</location>
    </subcellularLocation>
</comment>
<comment type="similarity">
    <text evidence="2">Belongs to the actin family.</text>
</comment>
<dbReference type="SUPFAM" id="SSF53067">
    <property type="entry name" value="Actin-like ATPase domain"/>
    <property type="match status" value="1"/>
</dbReference>
<dbReference type="PANTHER" id="PTHR11937">
    <property type="entry name" value="ACTIN"/>
    <property type="match status" value="1"/>
</dbReference>
<evidence type="ECO:0000256" key="1">
    <source>
        <dbReference type="ARBA" id="ARBA00004245"/>
    </source>
</evidence>
<keyword evidence="5" id="KW-1185">Reference proteome</keyword>
<evidence type="ECO:0000256" key="2">
    <source>
        <dbReference type="ARBA" id="ARBA00006752"/>
    </source>
</evidence>
<dbReference type="GO" id="GO:0005856">
    <property type="term" value="C:cytoskeleton"/>
    <property type="evidence" value="ECO:0007669"/>
    <property type="project" value="UniProtKB-SubCell"/>
</dbReference>
<dbReference type="AlphaFoldDB" id="A0A835HXL6"/>
<keyword evidence="3" id="KW-0963">Cytoplasm</keyword>
<dbReference type="InterPro" id="IPR020902">
    <property type="entry name" value="Actin/actin-like_CS"/>
</dbReference>
<dbReference type="Gene3D" id="3.30.420.40">
    <property type="match status" value="1"/>
</dbReference>
<dbReference type="Proteomes" id="UP000631114">
    <property type="component" value="Unassembled WGS sequence"/>
</dbReference>
<keyword evidence="3" id="KW-0206">Cytoskeleton</keyword>
<dbReference type="InterPro" id="IPR004000">
    <property type="entry name" value="Actin"/>
</dbReference>
<dbReference type="EMBL" id="JADFTS010000005">
    <property type="protein sequence ID" value="KAF9605173.1"/>
    <property type="molecule type" value="Genomic_DNA"/>
</dbReference>
<sequence>MGPEEHHVLLTEAPLNPKANREKMTQIMFETFNAPRHVCCYPSFFLFMPLVGQLKKLECAWIGVAPSSMKIKVVAPPEEEVQRGIGGSILASLKDFPKKMWIAKSRV</sequence>
<proteinExistence type="inferred from homology"/>
<gene>
    <name evidence="4" type="ORF">IFM89_014286</name>
</gene>
<evidence type="ECO:0000313" key="5">
    <source>
        <dbReference type="Proteomes" id="UP000631114"/>
    </source>
</evidence>
<comment type="caution">
    <text evidence="4">The sequence shown here is derived from an EMBL/GenBank/DDBJ whole genome shotgun (WGS) entry which is preliminary data.</text>
</comment>
<dbReference type="OrthoDB" id="1728383at2759"/>
<organism evidence="4 5">
    <name type="scientific">Coptis chinensis</name>
    <dbReference type="NCBI Taxonomy" id="261450"/>
    <lineage>
        <taxon>Eukaryota</taxon>
        <taxon>Viridiplantae</taxon>
        <taxon>Streptophyta</taxon>
        <taxon>Embryophyta</taxon>
        <taxon>Tracheophyta</taxon>
        <taxon>Spermatophyta</taxon>
        <taxon>Magnoliopsida</taxon>
        <taxon>Ranunculales</taxon>
        <taxon>Ranunculaceae</taxon>
        <taxon>Coptidoideae</taxon>
        <taxon>Coptis</taxon>
    </lineage>
</organism>
<dbReference type="InterPro" id="IPR043129">
    <property type="entry name" value="ATPase_NBD"/>
</dbReference>
<protein>
    <submittedName>
        <fullName evidence="4">Uncharacterized protein</fullName>
    </submittedName>
</protein>